<dbReference type="Proteomes" id="UP000481043">
    <property type="component" value="Unassembled WGS sequence"/>
</dbReference>
<reference evidence="1 2" key="1">
    <citation type="submission" date="2020-02" db="EMBL/GenBank/DDBJ databases">
        <title>Bacillus aquiflavi sp. nov., isolated from yellow water of strong flavor Chinese baijiu in Yibin region of China.</title>
        <authorList>
            <person name="Xie J."/>
        </authorList>
    </citation>
    <scope>NUCLEOTIDE SEQUENCE [LARGE SCALE GENOMIC DNA]</scope>
    <source>
        <strain evidence="1 2">SA4</strain>
    </source>
</reference>
<keyword evidence="2" id="KW-1185">Reference proteome</keyword>
<organism evidence="1 2">
    <name type="scientific">Bacillus mesophilus</name>
    <dbReference type="NCBI Taxonomy" id="1808955"/>
    <lineage>
        <taxon>Bacteria</taxon>
        <taxon>Bacillati</taxon>
        <taxon>Bacillota</taxon>
        <taxon>Bacilli</taxon>
        <taxon>Bacillales</taxon>
        <taxon>Bacillaceae</taxon>
        <taxon>Bacillus</taxon>
    </lineage>
</organism>
<dbReference type="GO" id="GO:0016810">
    <property type="term" value="F:hydrolase activity, acting on carbon-nitrogen (but not peptide) bonds"/>
    <property type="evidence" value="ECO:0007669"/>
    <property type="project" value="InterPro"/>
</dbReference>
<dbReference type="AlphaFoldDB" id="A0A6M0Q4A3"/>
<dbReference type="InterPro" id="IPR011059">
    <property type="entry name" value="Metal-dep_hydrolase_composite"/>
</dbReference>
<protein>
    <submittedName>
        <fullName evidence="1">Uncharacterized protein</fullName>
    </submittedName>
</protein>
<gene>
    <name evidence="1" type="ORF">G4D63_05615</name>
</gene>
<accession>A0A6M0Q4A3</accession>
<sequence length="298" mass="34462">MPYVIDRANVKKEQEIIQCSFSIKENKIEYIRPHMNNVKLLKMDASPYLLTPGHVMLDFNIENISTFSSQKEYIKDLISYGCTTLLVSVTVNYEAQLKKAIKTITHIMINSPIDYCIGVRIPSRALTPSFVRQCKRLKIPVIFVELEEQDMYSIAWGWIRDALYPYYLSIVPIWKDEPSRGRLRKQTETWKAIMKEERIPTVPECPSTGEPLPLNVLRKIGISPLKGEIRIGGDVDYNLYAPKSREFANQEEVNYDMNKPIITVHKGRNIKVNEQFFINPGYGERVQIKVPGYYSSSF</sequence>
<proteinExistence type="predicted"/>
<dbReference type="SUPFAM" id="SSF51338">
    <property type="entry name" value="Composite domain of metallo-dependent hydrolases"/>
    <property type="match status" value="1"/>
</dbReference>
<name>A0A6M0Q4A3_9BACI</name>
<dbReference type="EMBL" id="JAAIWM010000002">
    <property type="protein sequence ID" value="NEY71216.1"/>
    <property type="molecule type" value="Genomic_DNA"/>
</dbReference>
<evidence type="ECO:0000313" key="1">
    <source>
        <dbReference type="EMBL" id="NEY71216.1"/>
    </source>
</evidence>
<comment type="caution">
    <text evidence="1">The sequence shown here is derived from an EMBL/GenBank/DDBJ whole genome shotgun (WGS) entry which is preliminary data.</text>
</comment>
<evidence type="ECO:0000313" key="2">
    <source>
        <dbReference type="Proteomes" id="UP000481043"/>
    </source>
</evidence>
<dbReference type="RefSeq" id="WP_163178638.1">
    <property type="nucleotide sequence ID" value="NZ_JAAIWM010000002.1"/>
</dbReference>